<dbReference type="AlphaFoldDB" id="A0A3B4H0Z4"/>
<reference evidence="6" key="1">
    <citation type="submission" date="2023-09" db="UniProtKB">
        <authorList>
            <consortium name="Ensembl"/>
        </authorList>
    </citation>
    <scope>IDENTIFICATION</scope>
</reference>
<dbReference type="PANTHER" id="PTHR24206">
    <property type="entry name" value="OS06G0237300 PROTEIN"/>
    <property type="match status" value="1"/>
</dbReference>
<keyword evidence="1 4" id="KW-0479">Metal-binding</keyword>
<evidence type="ECO:0000256" key="2">
    <source>
        <dbReference type="ARBA" id="ARBA00022833"/>
    </source>
</evidence>
<dbReference type="Pfam" id="PF00412">
    <property type="entry name" value="LIM"/>
    <property type="match status" value="1"/>
</dbReference>
<keyword evidence="3 4" id="KW-0440">LIM domain</keyword>
<sequence>MNEKLEQHVPTSPCASYEKPRVPLNNLKMKFEKGEKPTEKVKYFAFDIPKETCIACTKQVYPLERLVAHQHVYHKSCFRCIHCSTKLSLANYASLHGSIYCKAHFNQLFKAKGNYDEGFGHRPHKEMWEVPYNFTVTSLHLKTPFHILSLYVDYNFSFARFYSDAKVCNRVCTFMHIYILNTALC</sequence>
<evidence type="ECO:0000259" key="5">
    <source>
        <dbReference type="PROSITE" id="PS50023"/>
    </source>
</evidence>
<dbReference type="PROSITE" id="PS00478">
    <property type="entry name" value="LIM_DOMAIN_1"/>
    <property type="match status" value="1"/>
</dbReference>
<dbReference type="Gene3D" id="2.10.110.10">
    <property type="entry name" value="Cysteine Rich Protein"/>
    <property type="match status" value="1"/>
</dbReference>
<dbReference type="GO" id="GO:0046872">
    <property type="term" value="F:metal ion binding"/>
    <property type="evidence" value="ECO:0007669"/>
    <property type="project" value="UniProtKB-KW"/>
</dbReference>
<feature type="domain" description="LIM zinc-binding" evidence="5">
    <location>
        <begin position="51"/>
        <end position="111"/>
    </location>
</feature>
<dbReference type="GeneTree" id="ENSGT00940000167488"/>
<dbReference type="SUPFAM" id="SSF57716">
    <property type="entry name" value="Glucocorticoid receptor-like (DNA-binding domain)"/>
    <property type="match status" value="2"/>
</dbReference>
<keyword evidence="2 4" id="KW-0862">Zinc</keyword>
<evidence type="ECO:0000256" key="1">
    <source>
        <dbReference type="ARBA" id="ARBA00022723"/>
    </source>
</evidence>
<dbReference type="InterPro" id="IPR001781">
    <property type="entry name" value="Znf_LIM"/>
</dbReference>
<dbReference type="Ensembl" id="ENSPNYT00000027946.1">
    <property type="protein sequence ID" value="ENSPNYP00000027278.1"/>
    <property type="gene ID" value="ENSPNYG00000020545.1"/>
</dbReference>
<proteinExistence type="predicted"/>
<evidence type="ECO:0000256" key="3">
    <source>
        <dbReference type="ARBA" id="ARBA00023038"/>
    </source>
</evidence>
<name>A0A3B4H0Z4_9CICH</name>
<accession>A0A3B4H0Z4</accession>
<dbReference type="FunFam" id="2.10.110.10:FF:000002">
    <property type="entry name" value="LIM domain and actin-binding 1"/>
    <property type="match status" value="1"/>
</dbReference>
<evidence type="ECO:0000256" key="4">
    <source>
        <dbReference type="PROSITE-ProRule" id="PRU00125"/>
    </source>
</evidence>
<protein>
    <recommendedName>
        <fullName evidence="5">LIM zinc-binding domain-containing protein</fullName>
    </recommendedName>
</protein>
<organism evidence="6">
    <name type="scientific">Pundamilia nyererei</name>
    <dbReference type="NCBI Taxonomy" id="303518"/>
    <lineage>
        <taxon>Eukaryota</taxon>
        <taxon>Metazoa</taxon>
        <taxon>Chordata</taxon>
        <taxon>Craniata</taxon>
        <taxon>Vertebrata</taxon>
        <taxon>Euteleostomi</taxon>
        <taxon>Actinopterygii</taxon>
        <taxon>Neopterygii</taxon>
        <taxon>Teleostei</taxon>
        <taxon>Neoteleostei</taxon>
        <taxon>Acanthomorphata</taxon>
        <taxon>Ovalentaria</taxon>
        <taxon>Cichlomorphae</taxon>
        <taxon>Cichliformes</taxon>
        <taxon>Cichlidae</taxon>
        <taxon>African cichlids</taxon>
        <taxon>Pseudocrenilabrinae</taxon>
        <taxon>Haplochromini</taxon>
        <taxon>Pundamilia</taxon>
    </lineage>
</organism>
<evidence type="ECO:0000313" key="6">
    <source>
        <dbReference type="Ensembl" id="ENSPNYP00000027278.1"/>
    </source>
</evidence>
<dbReference type="PROSITE" id="PS50023">
    <property type="entry name" value="LIM_DOMAIN_2"/>
    <property type="match status" value="1"/>
</dbReference>
<dbReference type="SMART" id="SM00132">
    <property type="entry name" value="LIM"/>
    <property type="match status" value="1"/>
</dbReference>